<keyword evidence="1" id="KW-0175">Coiled coil</keyword>
<feature type="coiled-coil region" evidence="1">
    <location>
        <begin position="273"/>
        <end position="315"/>
    </location>
</feature>
<evidence type="ECO:0000313" key="2">
    <source>
        <dbReference type="EMBL" id="GKV30583.1"/>
    </source>
</evidence>
<dbReference type="PANTHER" id="PTHR33710">
    <property type="entry name" value="BNAC02G09200D PROTEIN"/>
    <property type="match status" value="1"/>
</dbReference>
<name>A0AAV5L015_9ROSI</name>
<keyword evidence="3" id="KW-1185">Reference proteome</keyword>
<organism evidence="2 3">
    <name type="scientific">Rubroshorea leprosula</name>
    <dbReference type="NCBI Taxonomy" id="152421"/>
    <lineage>
        <taxon>Eukaryota</taxon>
        <taxon>Viridiplantae</taxon>
        <taxon>Streptophyta</taxon>
        <taxon>Embryophyta</taxon>
        <taxon>Tracheophyta</taxon>
        <taxon>Spermatophyta</taxon>
        <taxon>Magnoliopsida</taxon>
        <taxon>eudicotyledons</taxon>
        <taxon>Gunneridae</taxon>
        <taxon>Pentapetalae</taxon>
        <taxon>rosids</taxon>
        <taxon>malvids</taxon>
        <taxon>Malvales</taxon>
        <taxon>Dipterocarpaceae</taxon>
        <taxon>Rubroshorea</taxon>
    </lineage>
</organism>
<evidence type="ECO:0000256" key="1">
    <source>
        <dbReference type="SAM" id="Coils"/>
    </source>
</evidence>
<dbReference type="AlphaFoldDB" id="A0AAV5L015"/>
<dbReference type="Gene3D" id="3.60.10.10">
    <property type="entry name" value="Endonuclease/exonuclease/phosphatase"/>
    <property type="match status" value="1"/>
</dbReference>
<evidence type="ECO:0000313" key="3">
    <source>
        <dbReference type="Proteomes" id="UP001054252"/>
    </source>
</evidence>
<accession>A0AAV5L015</accession>
<sequence length="446" mass="51643">MKGRRKRKNRASAGEDNLKSIHQMVGIEGECSSSNCKNESSRNWKQEAAKFWEIRAMWMALLDARGRSGGIASVWNLDSFNMVRRIEGSGFIGMFGFWGKDAVPCFLINVYSSCDKQEKRIFWGELLDLIKANGGGNWCVGGDFNAIRDQEERSGRYIDAANMRGFNDFILGVGLEEIPMVGRKFTWYKPDGTTMSKLDRFLFSTKFLINFLNLSLRALNRDLSNHCPILLKSLNTDWGPKPFRSLNCWMNHEGFDVFVHDKWRSFEIDGWGCYKLKEKLKMLKMELEAWNKEVFGGVDRNIDAAREEIKRLDEKEGNGGPTSMEIGKRKENFHKLMEWSKAKDSMVFQKSKQRWLKEGDANTKYFHGYIVHRRKQNGIIGLYSNGEWIEDVSEGKELARNYFKGKFEEEKWSRPTLGDLQFKKISEADNKFLISKFSTEEIDEAV</sequence>
<proteinExistence type="predicted"/>
<dbReference type="PANTHER" id="PTHR33710:SF64">
    <property type="entry name" value="ENDONUCLEASE_EXONUCLEASE_PHOSPHATASE DOMAIN-CONTAINING PROTEIN"/>
    <property type="match status" value="1"/>
</dbReference>
<dbReference type="SUPFAM" id="SSF56219">
    <property type="entry name" value="DNase I-like"/>
    <property type="match status" value="1"/>
</dbReference>
<comment type="caution">
    <text evidence="2">The sequence shown here is derived from an EMBL/GenBank/DDBJ whole genome shotgun (WGS) entry which is preliminary data.</text>
</comment>
<dbReference type="Proteomes" id="UP001054252">
    <property type="component" value="Unassembled WGS sequence"/>
</dbReference>
<gene>
    <name evidence="2" type="ORF">SLEP1_g39383</name>
</gene>
<dbReference type="InterPro" id="IPR036691">
    <property type="entry name" value="Endo/exonu/phosph_ase_sf"/>
</dbReference>
<protein>
    <submittedName>
        <fullName evidence="2">Uncharacterized protein</fullName>
    </submittedName>
</protein>
<reference evidence="2 3" key="1">
    <citation type="journal article" date="2021" name="Commun. Biol.">
        <title>The genome of Shorea leprosula (Dipterocarpaceae) highlights the ecological relevance of drought in aseasonal tropical rainforests.</title>
        <authorList>
            <person name="Ng K.K.S."/>
            <person name="Kobayashi M.J."/>
            <person name="Fawcett J.A."/>
            <person name="Hatakeyama M."/>
            <person name="Paape T."/>
            <person name="Ng C.H."/>
            <person name="Ang C.C."/>
            <person name="Tnah L.H."/>
            <person name="Lee C.T."/>
            <person name="Nishiyama T."/>
            <person name="Sese J."/>
            <person name="O'Brien M.J."/>
            <person name="Copetti D."/>
            <person name="Mohd Noor M.I."/>
            <person name="Ong R.C."/>
            <person name="Putra M."/>
            <person name="Sireger I.Z."/>
            <person name="Indrioko S."/>
            <person name="Kosugi Y."/>
            <person name="Izuno A."/>
            <person name="Isagi Y."/>
            <person name="Lee S.L."/>
            <person name="Shimizu K.K."/>
        </authorList>
    </citation>
    <scope>NUCLEOTIDE SEQUENCE [LARGE SCALE GENOMIC DNA]</scope>
    <source>
        <strain evidence="2">214</strain>
    </source>
</reference>
<dbReference type="EMBL" id="BPVZ01000087">
    <property type="protein sequence ID" value="GKV30583.1"/>
    <property type="molecule type" value="Genomic_DNA"/>
</dbReference>